<dbReference type="Ensembl" id="ENSOANT00000073724.1">
    <property type="protein sequence ID" value="ENSOANP00000052283.1"/>
    <property type="gene ID" value="ENSOANG00000010292.2"/>
</dbReference>
<dbReference type="Pfam" id="PF00041">
    <property type="entry name" value="fn3"/>
    <property type="match status" value="1"/>
</dbReference>
<dbReference type="AlphaFoldDB" id="A0A6I8PCI7"/>
<reference evidence="3" key="2">
    <citation type="submission" date="2025-08" db="UniProtKB">
        <authorList>
            <consortium name="Ensembl"/>
        </authorList>
    </citation>
    <scope>IDENTIFICATION</scope>
    <source>
        <strain evidence="3">Glennie</strain>
    </source>
</reference>
<dbReference type="Gene3D" id="2.60.40.10">
    <property type="entry name" value="Immunoglobulins"/>
    <property type="match status" value="1"/>
</dbReference>
<dbReference type="InterPro" id="IPR036116">
    <property type="entry name" value="FN3_sf"/>
</dbReference>
<evidence type="ECO:0000313" key="4">
    <source>
        <dbReference type="Proteomes" id="UP000002279"/>
    </source>
</evidence>
<reference evidence="3" key="3">
    <citation type="submission" date="2025-09" db="UniProtKB">
        <authorList>
            <consortium name="Ensembl"/>
        </authorList>
    </citation>
    <scope>IDENTIFICATION</scope>
    <source>
        <strain evidence="3">Glennie</strain>
    </source>
</reference>
<feature type="domain" description="Fibronectin type-III" evidence="2">
    <location>
        <begin position="285"/>
        <end position="384"/>
    </location>
</feature>
<dbReference type="CDD" id="cd00063">
    <property type="entry name" value="FN3"/>
    <property type="match status" value="1"/>
</dbReference>
<feature type="region of interest" description="Disordered" evidence="1">
    <location>
        <begin position="865"/>
        <end position="927"/>
    </location>
</feature>
<gene>
    <name evidence="3" type="primary">ANKFN1</name>
</gene>
<dbReference type="GO" id="GO:0050957">
    <property type="term" value="P:equilibrioception"/>
    <property type="evidence" value="ECO:0007669"/>
    <property type="project" value="Ensembl"/>
</dbReference>
<dbReference type="Bgee" id="ENSOANG00000010292">
    <property type="expression patterns" value="Expressed in brain"/>
</dbReference>
<dbReference type="GO" id="GO:0000132">
    <property type="term" value="P:establishment of mitotic spindle orientation"/>
    <property type="evidence" value="ECO:0000318"/>
    <property type="project" value="GO_Central"/>
</dbReference>
<dbReference type="PANTHER" id="PTHR21437">
    <property type="entry name" value="WIDE AWAKE"/>
    <property type="match status" value="1"/>
</dbReference>
<dbReference type="InParanoid" id="A0A6I8PCI7"/>
<evidence type="ECO:0000313" key="3">
    <source>
        <dbReference type="Ensembl" id="ENSOANP00000052283.1"/>
    </source>
</evidence>
<dbReference type="GO" id="GO:0005819">
    <property type="term" value="C:spindle"/>
    <property type="evidence" value="ECO:0000318"/>
    <property type="project" value="GO_Central"/>
</dbReference>
<evidence type="ECO:0000259" key="2">
    <source>
        <dbReference type="PROSITE" id="PS50853"/>
    </source>
</evidence>
<dbReference type="SMART" id="SM00248">
    <property type="entry name" value="ANK"/>
    <property type="match status" value="2"/>
</dbReference>
<dbReference type="SUPFAM" id="SSF48403">
    <property type="entry name" value="Ankyrin repeat"/>
    <property type="match status" value="1"/>
</dbReference>
<feature type="compositionally biased region" description="Low complexity" evidence="1">
    <location>
        <begin position="373"/>
        <end position="384"/>
    </location>
</feature>
<feature type="compositionally biased region" description="Low complexity" evidence="1">
    <location>
        <begin position="1143"/>
        <end position="1153"/>
    </location>
</feature>
<feature type="compositionally biased region" description="Polar residues" evidence="1">
    <location>
        <begin position="84"/>
        <end position="95"/>
    </location>
</feature>
<organism evidence="3 4">
    <name type="scientific">Ornithorhynchus anatinus</name>
    <name type="common">Duckbill platypus</name>
    <dbReference type="NCBI Taxonomy" id="9258"/>
    <lineage>
        <taxon>Eukaryota</taxon>
        <taxon>Metazoa</taxon>
        <taxon>Chordata</taxon>
        <taxon>Craniata</taxon>
        <taxon>Vertebrata</taxon>
        <taxon>Euteleostomi</taxon>
        <taxon>Mammalia</taxon>
        <taxon>Monotremata</taxon>
        <taxon>Ornithorhynchidae</taxon>
        <taxon>Ornithorhynchus</taxon>
    </lineage>
</organism>
<evidence type="ECO:0000256" key="1">
    <source>
        <dbReference type="SAM" id="MobiDB-lite"/>
    </source>
</evidence>
<dbReference type="Gene3D" id="1.25.40.20">
    <property type="entry name" value="Ankyrin repeat-containing domain"/>
    <property type="match status" value="1"/>
</dbReference>
<dbReference type="PANTHER" id="PTHR21437:SF3">
    <property type="entry name" value="ANKYRIN REPEAT AND FIBRONECTIN TYPE-III DOMAIN-CONTAINING PROTEIN 1"/>
    <property type="match status" value="1"/>
</dbReference>
<proteinExistence type="predicted"/>
<name>A0A6I8PCI7_ORNAN</name>
<dbReference type="InterPro" id="IPR003961">
    <property type="entry name" value="FN3_dom"/>
</dbReference>
<dbReference type="InterPro" id="IPR013783">
    <property type="entry name" value="Ig-like_fold"/>
</dbReference>
<feature type="region of interest" description="Disordered" evidence="1">
    <location>
        <begin position="953"/>
        <end position="1014"/>
    </location>
</feature>
<dbReference type="InterPro" id="IPR036770">
    <property type="entry name" value="Ankyrin_rpt-contain_sf"/>
</dbReference>
<accession>A0A6I8PCI7</accession>
<dbReference type="Proteomes" id="UP000002279">
    <property type="component" value="Chromosome 15"/>
</dbReference>
<dbReference type="GO" id="GO:0061172">
    <property type="term" value="P:regulation of establishment of bipolar cell polarity"/>
    <property type="evidence" value="ECO:0000318"/>
    <property type="project" value="GO_Central"/>
</dbReference>
<protein>
    <submittedName>
        <fullName evidence="3">Ankyrin repeat and fibronectin type III domain containing 1</fullName>
    </submittedName>
</protein>
<dbReference type="PROSITE" id="PS50853">
    <property type="entry name" value="FN3"/>
    <property type="match status" value="1"/>
</dbReference>
<sequence length="1160" mass="128763">MPHSAPGPPRPPPRRHVMSSPPARAEHMGGLRLPHRIGRTFTCFARRLNKKSKPSGGGLPDEDAGFEPTTCACSTSYPLNWNHPETMSHQTQGLLPSQARRNHTPSSPNAAKRLYRNLSEKLKGSHASFDETYFRARTERLSLRKTSVNLQGNEAMFEAVERQDLDAVQGLLDHYTVEELDLNTPNSEGLTPLDIAVMTNNVPIAKTLLRSQARESPHFVSLESRSLLLNTLVQETQQRVAELASQVEHKGSGPDGAGKEKQLKAWEWRYRLYKRMKAGYEHARAPEAPTCVCLTVTGSTSLTVTFQEPLSVNAAVVTKYRVEWSCSRDFSPVAGEIIVDQVQALRCSITGLTTGQIYFIRVSAHNMKGWGPAQTATPASAAPSNWKDCDGGESRPRGRIEALEALLQEVQAVHRPPSCRENSKLPTPGRKQSVSRSLKHLFHSSNKFVKTLKRGLYIAVIFYYKDNMLVTNEDQIPIVEIDDSHTSNITQDFLWFTKLSCMWEDIRWLRQSMPNSMSSSTALQARQKMLAATAQLQNLLGTHNLGKVYYEPIKDRHGNMLIVTIREMESLYSFFNGKWMPIAKLQSQRKSLSTPEEPTALDILFITIQDILAYQKRSQQRLAAGLYLGYLKLSSSVDQIKVLVTQKLPNILCHVKIRENSNVSKEEWDWLQKHCGSEAAESLAQAAESPSPSFFKELGVAVRALLRQTSLPLQQAKHFRLYTQEVLELGHNVSFLLLLPPSDEVCTAPGQTNPYPPHSGFLHLPLQMFELVHFCTYKEKFISLYCRLSAVVDLDALSTQQSLREAISDGELSAAKQRHQQVLDYTQQIDETWREMRWIMEALQYARFKQPAAGLPISRLIDLSEEPNHNKGNSSSSQIDRLPSPPPSPSPETRRRKAVSDSQPCSDEEGCSEVFLPTDSDYDSSDALSPRELDLVYRSSHDIAQQALHGLSGSAPDVLQVPDAKAPPAPRAAEPRTDSPNDLGSAGLGAQAPDGVAAGSRPPPPSLLGPRKLARHQRCGYFSRHHRWLQGRNETQSLSLSEGVYTQRLSRAAPPGEQTRAQGDEERTLYLPHTTCLPEDAQYQAGRPTVRQIYREPSPTALVCSGGEPWGPDPPAGGRGHLPSPPGSETSPESRVAARRAARGTVQGAAQGAEVFNSVL</sequence>
<dbReference type="OMA" id="SINWNCC"/>
<dbReference type="GO" id="GO:0001662">
    <property type="term" value="P:behavioral fear response"/>
    <property type="evidence" value="ECO:0007669"/>
    <property type="project" value="Ensembl"/>
</dbReference>
<feature type="region of interest" description="Disordered" evidence="1">
    <location>
        <begin position="1"/>
        <end position="31"/>
    </location>
</feature>
<dbReference type="GO" id="GO:0045475">
    <property type="term" value="P:locomotor rhythm"/>
    <property type="evidence" value="ECO:0007669"/>
    <property type="project" value="Ensembl"/>
</dbReference>
<dbReference type="GeneTree" id="ENSGT00940000159856"/>
<keyword evidence="4" id="KW-1185">Reference proteome</keyword>
<reference evidence="3 4" key="1">
    <citation type="journal article" date="2008" name="Nature">
        <title>Genome analysis of the platypus reveals unique signatures of evolution.</title>
        <authorList>
            <person name="Warren W.C."/>
            <person name="Hillier L.W."/>
            <person name="Marshall Graves J.A."/>
            <person name="Birney E."/>
            <person name="Ponting C.P."/>
            <person name="Grutzner F."/>
            <person name="Belov K."/>
            <person name="Miller W."/>
            <person name="Clarke L."/>
            <person name="Chinwalla A.T."/>
            <person name="Yang S.P."/>
            <person name="Heger A."/>
            <person name="Locke D.P."/>
            <person name="Miethke P."/>
            <person name="Waters P.D."/>
            <person name="Veyrunes F."/>
            <person name="Fulton L."/>
            <person name="Fulton B."/>
            <person name="Graves T."/>
            <person name="Wallis J."/>
            <person name="Puente X.S."/>
            <person name="Lopez-Otin C."/>
            <person name="Ordonez G.R."/>
            <person name="Eichler E.E."/>
            <person name="Chen L."/>
            <person name="Cheng Z."/>
            <person name="Deakin J.E."/>
            <person name="Alsop A."/>
            <person name="Thompson K."/>
            <person name="Kirby P."/>
            <person name="Papenfuss A.T."/>
            <person name="Wakefield M.J."/>
            <person name="Olender T."/>
            <person name="Lancet D."/>
            <person name="Huttley G.A."/>
            <person name="Smit A.F."/>
            <person name="Pask A."/>
            <person name="Temple-Smith P."/>
            <person name="Batzer M.A."/>
            <person name="Walker J.A."/>
            <person name="Konkel M.K."/>
            <person name="Harris R.S."/>
            <person name="Whittington C.M."/>
            <person name="Wong E.S."/>
            <person name="Gemmell N.J."/>
            <person name="Buschiazzo E."/>
            <person name="Vargas Jentzsch I.M."/>
            <person name="Merkel A."/>
            <person name="Schmitz J."/>
            <person name="Zemann A."/>
            <person name="Churakov G."/>
            <person name="Kriegs J.O."/>
            <person name="Brosius J."/>
            <person name="Murchison E.P."/>
            <person name="Sachidanandam R."/>
            <person name="Smith C."/>
            <person name="Hannon G.J."/>
            <person name="Tsend-Ayush E."/>
            <person name="McMillan D."/>
            <person name="Attenborough R."/>
            <person name="Rens W."/>
            <person name="Ferguson-Smith M."/>
            <person name="Lefevre C.M."/>
            <person name="Sharp J.A."/>
            <person name="Nicholas K.R."/>
            <person name="Ray D.A."/>
            <person name="Kube M."/>
            <person name="Reinhardt R."/>
            <person name="Pringle T.H."/>
            <person name="Taylor J."/>
            <person name="Jones R.C."/>
            <person name="Nixon B."/>
            <person name="Dacheux J.L."/>
            <person name="Niwa H."/>
            <person name="Sekita Y."/>
            <person name="Huang X."/>
            <person name="Stark A."/>
            <person name="Kheradpour P."/>
            <person name="Kellis M."/>
            <person name="Flicek P."/>
            <person name="Chen Y."/>
            <person name="Webber C."/>
            <person name="Hardison R."/>
            <person name="Nelson J."/>
            <person name="Hallsworth-Pepin K."/>
            <person name="Delehaunty K."/>
            <person name="Markovic C."/>
            <person name="Minx P."/>
            <person name="Feng Y."/>
            <person name="Kremitzki C."/>
            <person name="Mitreva M."/>
            <person name="Glasscock J."/>
            <person name="Wylie T."/>
            <person name="Wohldmann P."/>
            <person name="Thiru P."/>
            <person name="Nhan M.N."/>
            <person name="Pohl C.S."/>
            <person name="Smith S.M."/>
            <person name="Hou S."/>
            <person name="Nefedov M."/>
            <person name="de Jong P.J."/>
            <person name="Renfree M.B."/>
            <person name="Mardis E.R."/>
            <person name="Wilson R.K."/>
        </authorList>
    </citation>
    <scope>NUCLEOTIDE SEQUENCE [LARGE SCALE GENOMIC DNA]</scope>
    <source>
        <strain evidence="3 4">Glennie</strain>
    </source>
</reference>
<dbReference type="FunCoup" id="A0A6I8PCI7">
    <property type="interactions" value="20"/>
</dbReference>
<feature type="region of interest" description="Disordered" evidence="1">
    <location>
        <begin position="84"/>
        <end position="110"/>
    </location>
</feature>
<feature type="compositionally biased region" description="Pro residues" evidence="1">
    <location>
        <begin position="1"/>
        <end position="11"/>
    </location>
</feature>
<dbReference type="SUPFAM" id="SSF49265">
    <property type="entry name" value="Fibronectin type III"/>
    <property type="match status" value="1"/>
</dbReference>
<feature type="region of interest" description="Disordered" evidence="1">
    <location>
        <begin position="1098"/>
        <end position="1160"/>
    </location>
</feature>
<dbReference type="InterPro" id="IPR002110">
    <property type="entry name" value="Ankyrin_rpt"/>
</dbReference>
<dbReference type="InterPro" id="IPR039269">
    <property type="entry name" value="ANKFN1"/>
</dbReference>
<feature type="region of interest" description="Disordered" evidence="1">
    <location>
        <begin position="373"/>
        <end position="393"/>
    </location>
</feature>
<feature type="compositionally biased region" description="Polar residues" evidence="1">
    <location>
        <begin position="870"/>
        <end position="879"/>
    </location>
</feature>
<dbReference type="SMART" id="SM00060">
    <property type="entry name" value="FN3"/>
    <property type="match status" value="1"/>
</dbReference>